<dbReference type="Proteomes" id="UP000886005">
    <property type="component" value="Unassembled WGS sequence"/>
</dbReference>
<dbReference type="PIRSF" id="PIRSF016487">
    <property type="entry name" value="CYTH_UCP016487"/>
    <property type="match status" value="1"/>
</dbReference>
<evidence type="ECO:0000259" key="2">
    <source>
        <dbReference type="PROSITE" id="PS51707"/>
    </source>
</evidence>
<dbReference type="AlphaFoldDB" id="A0A7V1LK52"/>
<organism evidence="3">
    <name type="scientific">Caldithrix abyssi</name>
    <dbReference type="NCBI Taxonomy" id="187145"/>
    <lineage>
        <taxon>Bacteria</taxon>
        <taxon>Pseudomonadati</taxon>
        <taxon>Calditrichota</taxon>
        <taxon>Calditrichia</taxon>
        <taxon>Calditrichales</taxon>
        <taxon>Calditrichaceae</taxon>
        <taxon>Caldithrix</taxon>
    </lineage>
</organism>
<evidence type="ECO:0000313" key="3">
    <source>
        <dbReference type="EMBL" id="HED09461.1"/>
    </source>
</evidence>
<dbReference type="InterPro" id="IPR033469">
    <property type="entry name" value="CYTH-like_dom_sf"/>
</dbReference>
<dbReference type="SUPFAM" id="SSF55154">
    <property type="entry name" value="CYTH-like phosphatases"/>
    <property type="match status" value="1"/>
</dbReference>
<proteinExistence type="predicted"/>
<dbReference type="EMBL" id="DRLD01000061">
    <property type="protein sequence ID" value="HED09461.1"/>
    <property type="molecule type" value="Genomic_DNA"/>
</dbReference>
<accession>A0A7V1LK52</accession>
<dbReference type="CDD" id="cd07891">
    <property type="entry name" value="CYTH-like_CthTTM-like_1"/>
    <property type="match status" value="1"/>
</dbReference>
<comment type="caution">
    <text evidence="3">The sequence shown here is derived from an EMBL/GenBank/DDBJ whole genome shotgun (WGS) entry which is preliminary data.</text>
</comment>
<dbReference type="InterPro" id="IPR023577">
    <property type="entry name" value="CYTH_domain"/>
</dbReference>
<reference evidence="3" key="1">
    <citation type="journal article" date="2020" name="mSystems">
        <title>Genome- and Community-Level Interaction Insights into Carbon Utilization and Element Cycling Functions of Hydrothermarchaeota in Hydrothermal Sediment.</title>
        <authorList>
            <person name="Zhou Z."/>
            <person name="Liu Y."/>
            <person name="Xu W."/>
            <person name="Pan J."/>
            <person name="Luo Z.H."/>
            <person name="Li M."/>
        </authorList>
    </citation>
    <scope>NUCLEOTIDE SEQUENCE [LARGE SCALE GENOMIC DNA]</scope>
    <source>
        <strain evidence="3">HyVt-456</strain>
    </source>
</reference>
<protein>
    <submittedName>
        <fullName evidence="3">CYTH domain-containing protein</fullName>
    </submittedName>
</protein>
<dbReference type="SMART" id="SM01118">
    <property type="entry name" value="CYTH"/>
    <property type="match status" value="1"/>
</dbReference>
<dbReference type="Gene3D" id="2.40.320.10">
    <property type="entry name" value="Hypothetical Protein Pfu-838710-001"/>
    <property type="match status" value="1"/>
</dbReference>
<feature type="domain" description="CYTH" evidence="2">
    <location>
        <begin position="2"/>
        <end position="146"/>
    </location>
</feature>
<dbReference type="Pfam" id="PF01928">
    <property type="entry name" value="CYTH"/>
    <property type="match status" value="1"/>
</dbReference>
<dbReference type="PANTHER" id="PTHR40114">
    <property type="entry name" value="SLR0698 PROTEIN"/>
    <property type="match status" value="1"/>
</dbReference>
<dbReference type="InterPro" id="IPR012042">
    <property type="entry name" value="NeuTTM/CthTTM-like"/>
</dbReference>
<evidence type="ECO:0000256" key="1">
    <source>
        <dbReference type="PIRSR" id="PIRSR016487-1"/>
    </source>
</evidence>
<sequence length="155" mass="17592">MATEIERKFLVKEGWNPPGGGTVYRQGYLSTDPLRNVRVRISDTDAFITIKGKTEGLSRPEFEYAIPAGDAEQLLKLCLPHIIEKTRYRIPADGLVWEVDVFHGVNAGLVLAEVELEAEDQPFEKPAWLGREVSGDKRYYNAWLSAHPYGTWEEK</sequence>
<name>A0A7V1LK52_CALAY</name>
<gene>
    <name evidence="3" type="ORF">ENJ10_02130</name>
</gene>
<dbReference type="PANTHER" id="PTHR40114:SF1">
    <property type="entry name" value="SLR0698 PROTEIN"/>
    <property type="match status" value="1"/>
</dbReference>
<feature type="active site" description="Proton acceptor" evidence="1">
    <location>
        <position position="28"/>
    </location>
</feature>
<dbReference type="PROSITE" id="PS51707">
    <property type="entry name" value="CYTH"/>
    <property type="match status" value="1"/>
</dbReference>